<evidence type="ECO:0000256" key="4">
    <source>
        <dbReference type="ARBA" id="ARBA00048073"/>
    </source>
</evidence>
<dbReference type="CDD" id="cd06661">
    <property type="entry name" value="GGCT_like"/>
    <property type="match status" value="1"/>
</dbReference>
<dbReference type="PANTHER" id="PTHR12192">
    <property type="entry name" value="CATION TRANSPORT PROTEIN CHAC-RELATED"/>
    <property type="match status" value="1"/>
</dbReference>
<sequence>MEVQQQLHAAALAGDASDAEASGLWVFGYGSLCWHPGFDFRRSVTGFVRGYTRKFWQGNTTHRGTENQPGRVATLVEEREGVVWGRAFELSGEAALPYLANRECKLGGYITKFTTFYPKRPCQGEVEGMGGQTPTLYG</sequence>
<dbReference type="PANTHER" id="PTHR12192:SF26">
    <property type="entry name" value="GLUTATHIONE-SPECIFIC GAMMA-GLUTAMYLCYCLOTRANSFERASE 1"/>
    <property type="match status" value="1"/>
</dbReference>
<dbReference type="AlphaFoldDB" id="A0A9C6X096"/>
<dbReference type="GO" id="GO:0061928">
    <property type="term" value="F:glutathione specific gamma-glutamylcyclotransferase activity"/>
    <property type="evidence" value="ECO:0007669"/>
    <property type="project" value="UniProtKB-EC"/>
</dbReference>
<dbReference type="GeneID" id="113206605"/>
<reference evidence="6" key="1">
    <citation type="submission" date="2025-08" db="UniProtKB">
        <authorList>
            <consortium name="RefSeq"/>
        </authorList>
    </citation>
    <scope>IDENTIFICATION</scope>
    <source>
        <tissue evidence="6">Whole organism</tissue>
    </source>
</reference>
<dbReference type="RefSeq" id="XP_052126410.1">
    <property type="nucleotide sequence ID" value="XM_052270450.1"/>
</dbReference>
<comment type="catalytic activity">
    <reaction evidence="4">
        <text>glutathione = L-cysteinylglycine + 5-oxo-L-proline</text>
        <dbReference type="Rhea" id="RHEA:47724"/>
        <dbReference type="ChEBI" id="CHEBI:57925"/>
        <dbReference type="ChEBI" id="CHEBI:58402"/>
        <dbReference type="ChEBI" id="CHEBI:61694"/>
        <dbReference type="EC" id="4.3.2.7"/>
    </reaction>
</comment>
<evidence type="ECO:0000256" key="1">
    <source>
        <dbReference type="ARBA" id="ARBA00009662"/>
    </source>
</evidence>
<evidence type="ECO:0000313" key="6">
    <source>
        <dbReference type="RefSeq" id="XP_052126410.1"/>
    </source>
</evidence>
<dbReference type="KEGG" id="foc:113206605"/>
<dbReference type="InterPro" id="IPR013024">
    <property type="entry name" value="GGCT-like"/>
</dbReference>
<dbReference type="SUPFAM" id="SSF110857">
    <property type="entry name" value="Gamma-glutamyl cyclotransferase-like"/>
    <property type="match status" value="1"/>
</dbReference>
<proteinExistence type="inferred from homology"/>
<evidence type="ECO:0000313" key="5">
    <source>
        <dbReference type="Proteomes" id="UP000504606"/>
    </source>
</evidence>
<accession>A0A9C6X096</accession>
<organism evidence="5 6">
    <name type="scientific">Frankliniella occidentalis</name>
    <name type="common">Western flower thrips</name>
    <name type="synonym">Euthrips occidentalis</name>
    <dbReference type="NCBI Taxonomy" id="133901"/>
    <lineage>
        <taxon>Eukaryota</taxon>
        <taxon>Metazoa</taxon>
        <taxon>Ecdysozoa</taxon>
        <taxon>Arthropoda</taxon>
        <taxon>Hexapoda</taxon>
        <taxon>Insecta</taxon>
        <taxon>Pterygota</taxon>
        <taxon>Neoptera</taxon>
        <taxon>Paraneoptera</taxon>
        <taxon>Thysanoptera</taxon>
        <taxon>Terebrantia</taxon>
        <taxon>Thripoidea</taxon>
        <taxon>Thripidae</taxon>
        <taxon>Frankliniella</taxon>
    </lineage>
</organism>
<keyword evidence="5" id="KW-1185">Reference proteome</keyword>
<dbReference type="Gene3D" id="3.10.490.10">
    <property type="entry name" value="Gamma-glutamyl cyclotransferase-like"/>
    <property type="match status" value="1"/>
</dbReference>
<name>A0A9C6X096_FRAOC</name>
<dbReference type="Pfam" id="PF04752">
    <property type="entry name" value="ChaC"/>
    <property type="match status" value="1"/>
</dbReference>
<dbReference type="EC" id="4.3.2.7" evidence="2"/>
<dbReference type="OrthoDB" id="1933483at2759"/>
<evidence type="ECO:0000256" key="2">
    <source>
        <dbReference type="ARBA" id="ARBA00012344"/>
    </source>
</evidence>
<keyword evidence="3" id="KW-0456">Lyase</keyword>
<protein>
    <recommendedName>
        <fullName evidence="2">glutathione-specific gamma-glutamylcyclotransferase</fullName>
        <ecNumber evidence="2">4.3.2.7</ecNumber>
    </recommendedName>
</protein>
<comment type="similarity">
    <text evidence="1">Belongs to the gamma-glutamylcyclotransferase family. ChaC subfamily.</text>
</comment>
<dbReference type="GO" id="GO:0006751">
    <property type="term" value="P:glutathione catabolic process"/>
    <property type="evidence" value="ECO:0007669"/>
    <property type="project" value="InterPro"/>
</dbReference>
<dbReference type="Proteomes" id="UP000504606">
    <property type="component" value="Unplaced"/>
</dbReference>
<gene>
    <name evidence="6" type="primary">LOC113206605</name>
</gene>
<dbReference type="InterPro" id="IPR006840">
    <property type="entry name" value="ChaC"/>
</dbReference>
<dbReference type="InterPro" id="IPR036568">
    <property type="entry name" value="GGCT-like_sf"/>
</dbReference>
<evidence type="ECO:0000256" key="3">
    <source>
        <dbReference type="ARBA" id="ARBA00023239"/>
    </source>
</evidence>
<dbReference type="GO" id="GO:0005737">
    <property type="term" value="C:cytoplasm"/>
    <property type="evidence" value="ECO:0007669"/>
    <property type="project" value="TreeGrafter"/>
</dbReference>